<gene>
    <name evidence="1" type="ORF">SVUK_LOCUS14078</name>
</gene>
<sequence>MERINVTGAAQPIDECGCSKYFKLGVRAKPPAERVNVTGATQPIGMCGCRRVSQSCLRNRKLVRLHLK</sequence>
<protein>
    <submittedName>
        <fullName evidence="1">Uncharacterized protein</fullName>
    </submittedName>
</protein>
<dbReference type="Proteomes" id="UP000270094">
    <property type="component" value="Unassembled WGS sequence"/>
</dbReference>
<evidence type="ECO:0000313" key="2">
    <source>
        <dbReference type="Proteomes" id="UP000270094"/>
    </source>
</evidence>
<evidence type="ECO:0000313" key="1">
    <source>
        <dbReference type="EMBL" id="VDM79080.1"/>
    </source>
</evidence>
<accession>A0A3P7J0Q0</accession>
<name>A0A3P7J0Q0_STRVU</name>
<dbReference type="AlphaFoldDB" id="A0A3P7J0Q0"/>
<keyword evidence="2" id="KW-1185">Reference proteome</keyword>
<reference evidence="1 2" key="1">
    <citation type="submission" date="2018-11" db="EMBL/GenBank/DDBJ databases">
        <authorList>
            <consortium name="Pathogen Informatics"/>
        </authorList>
    </citation>
    <scope>NUCLEOTIDE SEQUENCE [LARGE SCALE GENOMIC DNA]</scope>
</reference>
<proteinExistence type="predicted"/>
<dbReference type="EMBL" id="UYYB01103901">
    <property type="protein sequence ID" value="VDM79080.1"/>
    <property type="molecule type" value="Genomic_DNA"/>
</dbReference>
<organism evidence="1 2">
    <name type="scientific">Strongylus vulgaris</name>
    <name type="common">Blood worm</name>
    <dbReference type="NCBI Taxonomy" id="40348"/>
    <lineage>
        <taxon>Eukaryota</taxon>
        <taxon>Metazoa</taxon>
        <taxon>Ecdysozoa</taxon>
        <taxon>Nematoda</taxon>
        <taxon>Chromadorea</taxon>
        <taxon>Rhabditida</taxon>
        <taxon>Rhabditina</taxon>
        <taxon>Rhabditomorpha</taxon>
        <taxon>Strongyloidea</taxon>
        <taxon>Strongylidae</taxon>
        <taxon>Strongylus</taxon>
    </lineage>
</organism>